<dbReference type="OrthoDB" id="5411773at2759"/>
<feature type="non-terminal residue" evidence="2">
    <location>
        <position position="1"/>
    </location>
</feature>
<dbReference type="InterPro" id="IPR024610">
    <property type="entry name" value="ING_N_histone-binding"/>
</dbReference>
<reference evidence="2" key="1">
    <citation type="submission" date="2020-11" db="EMBL/GenBank/DDBJ databases">
        <authorList>
            <person name="Tran Van P."/>
        </authorList>
    </citation>
    <scope>NUCLEOTIDE SEQUENCE</scope>
</reference>
<dbReference type="SMART" id="SM01408">
    <property type="entry name" value="ING"/>
    <property type="match status" value="1"/>
</dbReference>
<dbReference type="PANTHER" id="PTHR10333">
    <property type="entry name" value="INHIBITOR OF GROWTH PROTEIN"/>
    <property type="match status" value="1"/>
</dbReference>
<dbReference type="GO" id="GO:0006355">
    <property type="term" value="P:regulation of DNA-templated transcription"/>
    <property type="evidence" value="ECO:0007669"/>
    <property type="project" value="TreeGrafter"/>
</dbReference>
<dbReference type="AlphaFoldDB" id="A0A7R8ZYY2"/>
<protein>
    <submittedName>
        <fullName evidence="2">Uncharacterized protein</fullName>
    </submittedName>
</protein>
<accession>A0A7R8ZYY2</accession>
<organism evidence="2">
    <name type="scientific">Cyprideis torosa</name>
    <dbReference type="NCBI Taxonomy" id="163714"/>
    <lineage>
        <taxon>Eukaryota</taxon>
        <taxon>Metazoa</taxon>
        <taxon>Ecdysozoa</taxon>
        <taxon>Arthropoda</taxon>
        <taxon>Crustacea</taxon>
        <taxon>Oligostraca</taxon>
        <taxon>Ostracoda</taxon>
        <taxon>Podocopa</taxon>
        <taxon>Podocopida</taxon>
        <taxon>Cytherocopina</taxon>
        <taxon>Cytheroidea</taxon>
        <taxon>Cytherideidae</taxon>
        <taxon>Cyprideis</taxon>
    </lineage>
</organism>
<dbReference type="EMBL" id="OB683820">
    <property type="protein sequence ID" value="CAD7236998.1"/>
    <property type="molecule type" value="Genomic_DNA"/>
</dbReference>
<dbReference type="PANTHER" id="PTHR10333:SF42">
    <property type="entry name" value="INHIBITOR OF GROWTH PROTEIN 5"/>
    <property type="match status" value="1"/>
</dbReference>
<gene>
    <name evidence="2" type="ORF">CTOB1V02_LOCUS14813</name>
</gene>
<dbReference type="GO" id="GO:0006325">
    <property type="term" value="P:chromatin organization"/>
    <property type="evidence" value="ECO:0007669"/>
    <property type="project" value="UniProtKB-KW"/>
</dbReference>
<evidence type="ECO:0000256" key="1">
    <source>
        <dbReference type="ARBA" id="ARBA00022853"/>
    </source>
</evidence>
<dbReference type="GO" id="GO:0005634">
    <property type="term" value="C:nucleus"/>
    <property type="evidence" value="ECO:0007669"/>
    <property type="project" value="TreeGrafter"/>
</dbReference>
<proteinExistence type="predicted"/>
<keyword evidence="1" id="KW-0156">Chromatin regulator</keyword>
<sequence>MLSTGRPRSLLPPSGMYDITALDVLVYSIRRTCPNHVQRRLAIRVVIGGCPVGKPFFDPTIHPLPALESLPNELQRNFLLMRDLDTKAQQLMRGIDLQEEDFVKKYINMAADKRTDQMNKIRQQFDKAKEYADDKVHLAIQTYELVDKHIRRLDADLARFEAEIKEKNMLGSPQGGSAAEMEIKAGPSTQKGRTKGE</sequence>
<evidence type="ECO:0000313" key="2">
    <source>
        <dbReference type="EMBL" id="CAD7236998.1"/>
    </source>
</evidence>
<dbReference type="Gene3D" id="6.10.140.1740">
    <property type="match status" value="1"/>
</dbReference>
<dbReference type="CDD" id="cd16859">
    <property type="entry name" value="ING_ING4_5"/>
    <property type="match status" value="1"/>
</dbReference>
<dbReference type="InterPro" id="IPR028651">
    <property type="entry name" value="ING_fam"/>
</dbReference>
<name>A0A7R8ZYY2_9CRUS</name>
<dbReference type="Pfam" id="PF12998">
    <property type="entry name" value="ING"/>
    <property type="match status" value="1"/>
</dbReference>